<evidence type="ECO:0000313" key="9">
    <source>
        <dbReference type="EMBL" id="PKB98390.1"/>
    </source>
</evidence>
<dbReference type="EMBL" id="LLXJ01002655">
    <property type="protein sequence ID" value="PKB98390.1"/>
    <property type="molecule type" value="Genomic_DNA"/>
</dbReference>
<evidence type="ECO:0000256" key="4">
    <source>
        <dbReference type="ARBA" id="ARBA00022695"/>
    </source>
</evidence>
<dbReference type="InterPro" id="IPR023211">
    <property type="entry name" value="DNA_pol_palm_dom_sf"/>
</dbReference>
<feature type="domain" description="DNA-directed DNA polymerase family B multifunctional" evidence="8">
    <location>
        <begin position="366"/>
        <end position="448"/>
    </location>
</feature>
<keyword evidence="3" id="KW-0808">Transferase</keyword>
<keyword evidence="6" id="KW-0238">DNA-binding</keyword>
<dbReference type="VEuPathDB" id="FungiDB:FUN_011246"/>
<dbReference type="Pfam" id="PF00136">
    <property type="entry name" value="DNA_pol_B"/>
    <property type="match status" value="3"/>
</dbReference>
<dbReference type="Proteomes" id="UP000232722">
    <property type="component" value="Unassembled WGS sequence"/>
</dbReference>
<evidence type="ECO:0000256" key="6">
    <source>
        <dbReference type="ARBA" id="ARBA00023125"/>
    </source>
</evidence>
<dbReference type="InterPro" id="IPR036397">
    <property type="entry name" value="RNaseH_sf"/>
</dbReference>
<dbReference type="PANTHER" id="PTHR10322">
    <property type="entry name" value="DNA POLYMERASE CATALYTIC SUBUNIT"/>
    <property type="match status" value="1"/>
</dbReference>
<comment type="catalytic activity">
    <reaction evidence="7">
        <text>DNA(n) + a 2'-deoxyribonucleoside 5'-triphosphate = DNA(n+1) + diphosphate</text>
        <dbReference type="Rhea" id="RHEA:22508"/>
        <dbReference type="Rhea" id="RHEA-COMP:17339"/>
        <dbReference type="Rhea" id="RHEA-COMP:17340"/>
        <dbReference type="ChEBI" id="CHEBI:33019"/>
        <dbReference type="ChEBI" id="CHEBI:61560"/>
        <dbReference type="ChEBI" id="CHEBI:173112"/>
        <dbReference type="EC" id="2.7.7.7"/>
    </reaction>
</comment>
<dbReference type="InterPro" id="IPR050240">
    <property type="entry name" value="DNA_pol_type-B"/>
</dbReference>
<accession>A0A2N0NUX3</accession>
<gene>
    <name evidence="9" type="ORF">RhiirA5_431451</name>
</gene>
<dbReference type="AlphaFoldDB" id="A0A2N0NUX3"/>
<evidence type="ECO:0000256" key="5">
    <source>
        <dbReference type="ARBA" id="ARBA00022932"/>
    </source>
</evidence>
<dbReference type="SUPFAM" id="SSF56672">
    <property type="entry name" value="DNA/RNA polymerases"/>
    <property type="match status" value="2"/>
</dbReference>
<dbReference type="VEuPathDB" id="FungiDB:FUN_011245"/>
<keyword evidence="5" id="KW-0239">DNA-directed DNA polymerase</keyword>
<evidence type="ECO:0000256" key="1">
    <source>
        <dbReference type="ARBA" id="ARBA00005755"/>
    </source>
</evidence>
<evidence type="ECO:0000313" key="10">
    <source>
        <dbReference type="Proteomes" id="UP000232722"/>
    </source>
</evidence>
<proteinExistence type="inferred from homology"/>
<dbReference type="Gene3D" id="1.10.132.60">
    <property type="entry name" value="DNA polymerase family B, C-terminal domain"/>
    <property type="match status" value="1"/>
</dbReference>
<dbReference type="VEuPathDB" id="FungiDB:RhiirA1_477846"/>
<dbReference type="InterPro" id="IPR006172">
    <property type="entry name" value="DNA-dir_DNA_pol_B"/>
</dbReference>
<keyword evidence="4" id="KW-0548">Nucleotidyltransferase</keyword>
<evidence type="ECO:0000256" key="7">
    <source>
        <dbReference type="ARBA" id="ARBA00049244"/>
    </source>
</evidence>
<dbReference type="InterPro" id="IPR006134">
    <property type="entry name" value="DNA-dir_DNA_pol_B_multi_dom"/>
</dbReference>
<dbReference type="GO" id="GO:0006261">
    <property type="term" value="P:DNA-templated DNA replication"/>
    <property type="evidence" value="ECO:0007669"/>
    <property type="project" value="TreeGrafter"/>
</dbReference>
<evidence type="ECO:0000256" key="3">
    <source>
        <dbReference type="ARBA" id="ARBA00022679"/>
    </source>
</evidence>
<evidence type="ECO:0000256" key="2">
    <source>
        <dbReference type="ARBA" id="ARBA00012417"/>
    </source>
</evidence>
<comment type="caution">
    <text evidence="9">The sequence shown here is derived from an EMBL/GenBank/DDBJ whole genome shotgun (WGS) entry which is preliminary data.</text>
</comment>
<evidence type="ECO:0000259" key="8">
    <source>
        <dbReference type="Pfam" id="PF00136"/>
    </source>
</evidence>
<dbReference type="GO" id="GO:0003677">
    <property type="term" value="F:DNA binding"/>
    <property type="evidence" value="ECO:0007669"/>
    <property type="project" value="UniProtKB-KW"/>
</dbReference>
<dbReference type="PANTHER" id="PTHR10322:SF23">
    <property type="entry name" value="DNA POLYMERASE DELTA CATALYTIC SUBUNIT"/>
    <property type="match status" value="1"/>
</dbReference>
<dbReference type="GO" id="GO:0003887">
    <property type="term" value="F:DNA-directed DNA polymerase activity"/>
    <property type="evidence" value="ECO:0007669"/>
    <property type="project" value="UniProtKB-KW"/>
</dbReference>
<name>A0A2N0NUX3_9GLOM</name>
<dbReference type="GO" id="GO:0000166">
    <property type="term" value="F:nucleotide binding"/>
    <property type="evidence" value="ECO:0007669"/>
    <property type="project" value="InterPro"/>
</dbReference>
<dbReference type="InterPro" id="IPR042087">
    <property type="entry name" value="DNA_pol_B_thumb"/>
</dbReference>
<dbReference type="SUPFAM" id="SSF53098">
    <property type="entry name" value="Ribonuclease H-like"/>
    <property type="match status" value="1"/>
</dbReference>
<feature type="domain" description="DNA-directed DNA polymerase family B multifunctional" evidence="8">
    <location>
        <begin position="469"/>
        <end position="542"/>
    </location>
</feature>
<feature type="non-terminal residue" evidence="9">
    <location>
        <position position="1"/>
    </location>
</feature>
<dbReference type="InterPro" id="IPR012337">
    <property type="entry name" value="RNaseH-like_sf"/>
</dbReference>
<reference evidence="9 10" key="2">
    <citation type="submission" date="2017-09" db="EMBL/GenBank/DDBJ databases">
        <title>Extensive intraspecific genome diversity in a model arbuscular mycorrhizal fungus.</title>
        <authorList>
            <person name="Chen E.C."/>
            <person name="Morin E."/>
            <person name="Beaudet D."/>
            <person name="Noel J."/>
            <person name="Ndikumana S."/>
            <person name="Charron P."/>
            <person name="St-Onge C."/>
            <person name="Giorgi J."/>
            <person name="Grigoriev I.V."/>
            <person name="Roux C."/>
            <person name="Martin F.M."/>
            <person name="Corradi N."/>
        </authorList>
    </citation>
    <scope>NUCLEOTIDE SEQUENCE [LARGE SCALE GENOMIC DNA]</scope>
    <source>
        <strain evidence="9 10">A5</strain>
    </source>
</reference>
<sequence length="1036" mass="120032">IRFTALDIISNYNSEADPECKIETASDDTGTYYRKVAREYRIPLSGWGLIRDYKYNFGAPYYARSHLCPHAFYVHIKNFCPIDDFGPLYGIYLSSLFTRDRALVLTWDIETYDSRGLGNFPEAKNDTSQVFTISFALCWKSFAPDIQLGFNDSGYDWPFIVEKATKLEVLGWMIQQISANPHKKANAQSILTWNYFGGTGKPLTNGFFQKSQWVKKTDRSPKKILGRDSINIKIHPTLDFESSFLKLPGCVPIDVRASFMQLHPHSEKTSLKFFLEKCGLDGKADMPMSKLWEYYSEARNGTSDSSVKNMHEIVNYCVIDALRCQELMVKNNVINDYREVASIAHISLFDTHYYAIGMKVGNLLGAEAWAEDILFSMKTSDQKASGKFPGAYVFPPEKGLENKRPVTGLDFAFLYPSIIMTYNLSSEKMVSTLLEADELGRENKVLHNIKFKYNGNPIRAWTIRHGNKPDQKGTKKASRKFPGAYVFPPVKGLENKRPVTGLDFASLYPSIIMTYNLSPEKMVSTLSEADELERENKVLHNIEFKYNGNPIRAWTIRHGNKPDQKDSCYEKYDLAYNDGKGEISKLEYWTEMVKTTMGVMEKLRNDVNTFLRLKTRSDYLKMAYEEVLFPVAFTEKKKYFGIDHEETPNFEPREPFIRGIDTVKQGKSQVFKTIGDRIMRRAMDINNVQSLHEIVEDVLRDAIINHEQWNFEQFIETDAWKPDKDNKAVQRFIGRMRGKYDSKIPIPGERFSYVVTHPDTTFDLHGRKLKPTKGEKMEFADVAKELGKELDLYHYFEKTIIGLCARFIMYDKKYEPEPSSRIMRIEDPDEKYKQIDDYAQNKAKSWLEGFVKENIIVNGVTSKMMESRGIAYKRAYRTAVKKAQEMLYQKIGYLYEIFHGEWLSYEIFMISNPIEVLWEKFMKCARKISKDKNLSVDDEMKEKICSDFARYPSELAKCIEEYNLFFHKLVYHMRYKEHVSIPEEIGPVASMRKNEIIADLPSLPHISEIGVLDEISNLWYFHLEDVTEPEAVKQST</sequence>
<dbReference type="SMART" id="SM00486">
    <property type="entry name" value="POLBc"/>
    <property type="match status" value="1"/>
</dbReference>
<organism evidence="9 10">
    <name type="scientific">Rhizophagus irregularis</name>
    <dbReference type="NCBI Taxonomy" id="588596"/>
    <lineage>
        <taxon>Eukaryota</taxon>
        <taxon>Fungi</taxon>
        <taxon>Fungi incertae sedis</taxon>
        <taxon>Mucoromycota</taxon>
        <taxon>Glomeromycotina</taxon>
        <taxon>Glomeromycetes</taxon>
        <taxon>Glomerales</taxon>
        <taxon>Glomeraceae</taxon>
        <taxon>Rhizophagus</taxon>
    </lineage>
</organism>
<dbReference type="InterPro" id="IPR043502">
    <property type="entry name" value="DNA/RNA_pol_sf"/>
</dbReference>
<feature type="domain" description="DNA-directed DNA polymerase family B multifunctional" evidence="8">
    <location>
        <begin position="592"/>
        <end position="805"/>
    </location>
</feature>
<comment type="similarity">
    <text evidence="1">Belongs to the DNA polymerase type-B family.</text>
</comment>
<protein>
    <recommendedName>
        <fullName evidence="2">DNA-directed DNA polymerase</fullName>
        <ecNumber evidence="2">2.7.7.7</ecNumber>
    </recommendedName>
</protein>
<dbReference type="Gene3D" id="3.90.1600.10">
    <property type="entry name" value="Palm domain of DNA polymerase"/>
    <property type="match status" value="3"/>
</dbReference>
<dbReference type="EC" id="2.7.7.7" evidence="2"/>
<dbReference type="Gene3D" id="3.30.420.10">
    <property type="entry name" value="Ribonuclease H-like superfamily/Ribonuclease H"/>
    <property type="match status" value="1"/>
</dbReference>
<reference evidence="9 10" key="1">
    <citation type="submission" date="2016-04" db="EMBL/GenBank/DDBJ databases">
        <title>Genome analyses suggest a sexual origin of heterokaryosis in a supposedly ancient asexual fungus.</title>
        <authorList>
            <person name="Ropars J."/>
            <person name="Sedzielewska K."/>
            <person name="Noel J."/>
            <person name="Charron P."/>
            <person name="Farinelli L."/>
            <person name="Marton T."/>
            <person name="Kruger M."/>
            <person name="Pelin A."/>
            <person name="Brachmann A."/>
            <person name="Corradi N."/>
        </authorList>
    </citation>
    <scope>NUCLEOTIDE SEQUENCE [LARGE SCALE GENOMIC DNA]</scope>
    <source>
        <strain evidence="9 10">A5</strain>
    </source>
</reference>